<protein>
    <submittedName>
        <fullName evidence="4">Cytochrome P450</fullName>
    </submittedName>
</protein>
<dbReference type="Proteomes" id="UP001370490">
    <property type="component" value="Unassembled WGS sequence"/>
</dbReference>
<reference evidence="4 5" key="1">
    <citation type="submission" date="2023-12" db="EMBL/GenBank/DDBJ databases">
        <title>A high-quality genome assembly for Dillenia turbinata (Dilleniales).</title>
        <authorList>
            <person name="Chanderbali A."/>
        </authorList>
    </citation>
    <scope>NUCLEOTIDE SEQUENCE [LARGE SCALE GENOMIC DNA]</scope>
    <source>
        <strain evidence="4">LSX21</strain>
        <tissue evidence="4">Leaf</tissue>
    </source>
</reference>
<evidence type="ECO:0000313" key="4">
    <source>
        <dbReference type="EMBL" id="KAK6924826.1"/>
    </source>
</evidence>
<evidence type="ECO:0000313" key="5">
    <source>
        <dbReference type="Proteomes" id="UP001370490"/>
    </source>
</evidence>
<dbReference type="Pfam" id="PF00067">
    <property type="entry name" value="p450"/>
    <property type="match status" value="1"/>
</dbReference>
<comment type="similarity">
    <text evidence="1">Belongs to the cytochrome P450 family.</text>
</comment>
<name>A0AAN8Z4T9_9MAGN</name>
<evidence type="ECO:0000256" key="2">
    <source>
        <dbReference type="ARBA" id="ARBA00022723"/>
    </source>
</evidence>
<proteinExistence type="inferred from homology"/>
<dbReference type="AlphaFoldDB" id="A0AAN8Z4T9"/>
<dbReference type="InterPro" id="IPR036396">
    <property type="entry name" value="Cyt_P450_sf"/>
</dbReference>
<dbReference type="GO" id="GO:0020037">
    <property type="term" value="F:heme binding"/>
    <property type="evidence" value="ECO:0007669"/>
    <property type="project" value="InterPro"/>
</dbReference>
<keyword evidence="5" id="KW-1185">Reference proteome</keyword>
<gene>
    <name evidence="4" type="ORF">RJ641_009152</name>
</gene>
<dbReference type="GO" id="GO:0004497">
    <property type="term" value="F:monooxygenase activity"/>
    <property type="evidence" value="ECO:0007669"/>
    <property type="project" value="InterPro"/>
</dbReference>
<sequence length="206" mass="23886">MKRKFPPSPPKLPFIGNLHHLGSLPHHSIRALSDKHGTLMLLHLGHSPTLVVSSAEMAREIMNTRDIEFANRHVTWATSVLFYGCKEVIFGPYCESWRELRKFRVTELLNQKKLQSFDFIREEETDDLIAVCVLGEKHQGDIEPGFGEVSKKVLDLCLDFSFRDFFLYVGWMDKLTGLDSKVKLTFEEVDRFLDQAIKEQEHKKDH</sequence>
<keyword evidence="2" id="KW-0479">Metal-binding</keyword>
<dbReference type="SUPFAM" id="SSF48264">
    <property type="entry name" value="Cytochrome P450"/>
    <property type="match status" value="1"/>
</dbReference>
<organism evidence="4 5">
    <name type="scientific">Dillenia turbinata</name>
    <dbReference type="NCBI Taxonomy" id="194707"/>
    <lineage>
        <taxon>Eukaryota</taxon>
        <taxon>Viridiplantae</taxon>
        <taxon>Streptophyta</taxon>
        <taxon>Embryophyta</taxon>
        <taxon>Tracheophyta</taxon>
        <taxon>Spermatophyta</taxon>
        <taxon>Magnoliopsida</taxon>
        <taxon>eudicotyledons</taxon>
        <taxon>Gunneridae</taxon>
        <taxon>Pentapetalae</taxon>
        <taxon>Dilleniales</taxon>
        <taxon>Dilleniaceae</taxon>
        <taxon>Dillenia</taxon>
    </lineage>
</organism>
<dbReference type="InterPro" id="IPR001128">
    <property type="entry name" value="Cyt_P450"/>
</dbReference>
<dbReference type="EMBL" id="JBAMMX010000016">
    <property type="protein sequence ID" value="KAK6924826.1"/>
    <property type="molecule type" value="Genomic_DNA"/>
</dbReference>
<dbReference type="PANTHER" id="PTHR47955">
    <property type="entry name" value="CYTOCHROME P450 FAMILY 71 PROTEIN"/>
    <property type="match status" value="1"/>
</dbReference>
<accession>A0AAN8Z4T9</accession>
<evidence type="ECO:0000256" key="1">
    <source>
        <dbReference type="ARBA" id="ARBA00010617"/>
    </source>
</evidence>
<dbReference type="Gene3D" id="1.10.630.10">
    <property type="entry name" value="Cytochrome P450"/>
    <property type="match status" value="1"/>
</dbReference>
<evidence type="ECO:0000256" key="3">
    <source>
        <dbReference type="ARBA" id="ARBA00023004"/>
    </source>
</evidence>
<dbReference type="PANTHER" id="PTHR47955:SF15">
    <property type="entry name" value="CYTOCHROME P450 71A2-LIKE"/>
    <property type="match status" value="1"/>
</dbReference>
<comment type="caution">
    <text evidence="4">The sequence shown here is derived from an EMBL/GenBank/DDBJ whole genome shotgun (WGS) entry which is preliminary data.</text>
</comment>
<dbReference type="GO" id="GO:0016705">
    <property type="term" value="F:oxidoreductase activity, acting on paired donors, with incorporation or reduction of molecular oxygen"/>
    <property type="evidence" value="ECO:0007669"/>
    <property type="project" value="InterPro"/>
</dbReference>
<keyword evidence="3" id="KW-0408">Iron</keyword>
<dbReference type="GO" id="GO:0005506">
    <property type="term" value="F:iron ion binding"/>
    <property type="evidence" value="ECO:0007669"/>
    <property type="project" value="InterPro"/>
</dbReference>